<dbReference type="InterPro" id="IPR036736">
    <property type="entry name" value="ACP-like_sf"/>
</dbReference>
<evidence type="ECO:0000256" key="1">
    <source>
        <dbReference type="ARBA" id="ARBA00001957"/>
    </source>
</evidence>
<dbReference type="CDD" id="cd17643">
    <property type="entry name" value="A_NRPS_Cytc1-like"/>
    <property type="match status" value="2"/>
</dbReference>
<evidence type="ECO:0000256" key="4">
    <source>
        <dbReference type="SAM" id="MobiDB-lite"/>
    </source>
</evidence>
<dbReference type="Pfam" id="PF00501">
    <property type="entry name" value="AMP-binding"/>
    <property type="match status" value="7"/>
</dbReference>
<dbReference type="InterPro" id="IPR020806">
    <property type="entry name" value="PKS_PP-bd"/>
</dbReference>
<dbReference type="SUPFAM" id="SSF56801">
    <property type="entry name" value="Acetyl-CoA synthetase-like"/>
    <property type="match status" value="7"/>
</dbReference>
<dbReference type="CDD" id="cd19531">
    <property type="entry name" value="LCL_NRPS-like"/>
    <property type="match status" value="1"/>
</dbReference>
<gene>
    <name evidence="6" type="ORF">RM555_03420</name>
</gene>
<protein>
    <submittedName>
        <fullName evidence="6">Non-ribosomal peptide synthase/polyketide synthase</fullName>
    </submittedName>
</protein>
<dbReference type="Gene3D" id="3.40.710.10">
    <property type="entry name" value="DD-peptidase/beta-lactamase superfamily"/>
    <property type="match status" value="1"/>
</dbReference>
<dbReference type="PROSITE" id="PS00012">
    <property type="entry name" value="PHOSPHOPANTETHEINE"/>
    <property type="match status" value="5"/>
</dbReference>
<dbReference type="Gene3D" id="3.40.50.12780">
    <property type="entry name" value="N-terminal domain of ligase-like"/>
    <property type="match status" value="2"/>
</dbReference>
<dbReference type="NCBIfam" id="NF004282">
    <property type="entry name" value="PRK05691.1"/>
    <property type="match status" value="11"/>
</dbReference>
<feature type="domain" description="Carrier" evidence="5">
    <location>
        <begin position="5252"/>
        <end position="5326"/>
    </location>
</feature>
<evidence type="ECO:0000256" key="3">
    <source>
        <dbReference type="ARBA" id="ARBA00022553"/>
    </source>
</evidence>
<feature type="domain" description="Carrier" evidence="5">
    <location>
        <begin position="3141"/>
        <end position="3215"/>
    </location>
</feature>
<feature type="region of interest" description="Disordered" evidence="4">
    <location>
        <begin position="5229"/>
        <end position="5251"/>
    </location>
</feature>
<accession>A0ABU2WRN6</accession>
<dbReference type="InterPro" id="IPR006162">
    <property type="entry name" value="Ppantetheine_attach_site"/>
</dbReference>
<dbReference type="InterPro" id="IPR042099">
    <property type="entry name" value="ANL_N_sf"/>
</dbReference>
<dbReference type="SMART" id="SM00823">
    <property type="entry name" value="PKS_PP"/>
    <property type="match status" value="6"/>
</dbReference>
<dbReference type="InterPro" id="IPR045851">
    <property type="entry name" value="AMP-bd_C_sf"/>
</dbReference>
<keyword evidence="2" id="KW-0596">Phosphopantetheine</keyword>
<proteinExistence type="predicted"/>
<dbReference type="Gene3D" id="3.30.559.30">
    <property type="entry name" value="Nonribosomal peptide synthetase, condensation domain"/>
    <property type="match status" value="7"/>
</dbReference>
<dbReference type="Gene3D" id="3.40.50.1820">
    <property type="entry name" value="alpha/beta hydrolase"/>
    <property type="match status" value="1"/>
</dbReference>
<dbReference type="PROSITE" id="PS50075">
    <property type="entry name" value="CARRIER"/>
    <property type="match status" value="7"/>
</dbReference>
<dbReference type="RefSeq" id="WP_311410395.1">
    <property type="nucleotide sequence ID" value="NZ_JAVRFL010000003.1"/>
</dbReference>
<dbReference type="InterPro" id="IPR009081">
    <property type="entry name" value="PP-bd_ACP"/>
</dbReference>
<dbReference type="InterPro" id="IPR010071">
    <property type="entry name" value="AA_adenyl_dom"/>
</dbReference>
<dbReference type="InterPro" id="IPR020845">
    <property type="entry name" value="AMP-binding_CS"/>
</dbReference>
<dbReference type="Gene3D" id="3.40.50.980">
    <property type="match status" value="10"/>
</dbReference>
<sequence>MTSTANQPNLRESLVQRRLAGRAAGRRTGIPTVDRSGDLPLSFGQQQMWFLNRLDPTSPEYLVSSALRLRGPLDRAALARAWDALIARHEILRTRYAMADLTPVQVVDEPRPQELPLLDLTTVPAAERDDRVAEATAELAATGFDLATEWPVRATLLRLDEAEHLLVLVIHHIACDAPSTAVLLGDLAELYGAYVRGESSPLTPPAVQFADFAAWQRDRLRGEPLERHLEHWRDRLAGIAPLELPADRPRPRVRDWRGASVPFALSADLSAALREIARGAETTLFVTLLTAFQALLSRHTGRTDIPVGSVTSVRDRAELRHLVGYGIDNLVLRGSWTGDPTFADLLRDTRATVRDAFAHADVPFALLVDEFEPERDLSRTPLYQVAFTLGDDAPGGAWPAGLAAETLWLPTRVAKVDLQLHVVEGADGRLRGHLEYATALFDDATVRRMADHLGRLLEHVGADPHARISELRILDDAELAAATPAPARPATPVTGTVHGVFAATAAAHPAATAVVDGARRWTYAELDATANRLAHHLRALGAGPERLVAVCLDRRAELVSTLLGVLKSGSAYLPVEPGVPADRLDFMLADAGARIVVTTEAHRARFADFDGTVVVLDDPGHAGEIAGRPGADPGVAVDPENLIYVIYTSGSTGRPKGVFLTHANVLRLTTVAQDDLNFGPADVWPLFHSYAFDVSVWELWGALLHGGRLVIVPREVTRSPGDLLDLLVEEQVTVLNQTPTAFRGLVGLARDGDPRVDRLTLRAVIFAGEKLEYGDLGPWVARRGLAAPRLLNLYGITEITVHATYYEVRPDDLAGTANPVGVPLADLSIHLLDPYGNPVPVGVTGEIHVGGPGVARGYLNRPELTAQRFVPDPFGPPGARLYRSGDLARRRADGSLEFVGRIDDQVKIRGYRVELGEIEAAIAALPGVREAVVVVREDTPGDRRLVAYSVVDEQAELPRPGQVRAALARTLPEYMIPSAFVPLARLPLTVNGKLDKRALPAPDRAVTATDRPYLAPRTEVEERLAAIWAELLGLERVGVEDGFFDVGGDSIRAVALAAAIRAAGFDVQVRDLFERRSIAELAEFLTGRPAPAAPEPAVAPFALISDADRTALPDGVVDAYPCTQVQLGMLAEMLADEHNHYLNATTYRIPDAGEFSLDAFREAAALLVRRHEVLRTSFDLTGYSVPMQLVHATAEMRVGMDRARATDRAGLERELRDFIAAERADMFDLGEPALFRLHARVCADGSWWLTLTECHPIMDGWSYHSLMMELVGAYHRIRDGLPVEPRPAPPVRFADAVAAELRSTGEGTDRAFWHDRVAGRDRFVLPEGWGDPTAADGAQYDHWVPLHDLEPGLRALARETGVPFKSVMLAAHLKVMSQLTGSGSFFTGLVSNIRPEVAGADRVYGMHLNTVPFVHDAGARTWRELIGRTFAGELELWPHRRYPLPVLQREVGDGGRMLDVRFSFHDFHQIDTDEIDYADSIDDSPNEFPLGVISRLGFLTLEANLRHLGVAQVARLGGMYRAVLEAMVADVDGDASVVCLPAGEVSVVLADGASAVEPVSRSVLDEFEARVAEVPSAEAVSVPGGTGIDFAGLDARAGQVARWLAARGVGAGAVVGVLLDRGVELVASMLGVWKAGAAFVPVDPSYPPGRIAAMLADAGAAVAVTSQRYADRFAPVDVEVVRVEEIGETDAPLPARATDLDELAYVIFTSGSTGRPKGVQVSHRGLANHVRWAAGELASRGAGGCAVFSSVAFDLQVPNVWAPLVAGQRVVMVGQDVDLAELGAVLASSGPFSFLKLTPGHLEILGRQLSDEALGSLAAVVVVAGEALPAALANRWLGLLGAGGLVNEYGPTEASVGTCIFPIETEQAGPVVPIGRALPGMTMYVLNRDLHLAPVGVVGELYVGGVGVARGYAGQPALTAERFLPDPFAASGTAAAAGTTAGARMYRTGDLVRRLPDGAVEFVGRVDHQVKIRGYRIELGEIEAVVEGTDGVGDAVALVGESDRLVVFYRPAAPATPGLADRIRQRCAEHLPEYMIPAEFVAVEAIPLNANGKVDRAALWDTAVPAQRQHVAPATELEERLAEIWGQVLQLEQVSTRDSFFDLGGHSISAIALVGALRGAGHPVSVRDVFVHRTVAALAAHLAGGDDAEVAPAFRAVAPFSLLDDADRAKLPAGLADAYPCAQVQLAMLVVTLSDSERRTYHNVSAFPIRDEHAFDGDALRRAVRTVVDRHEILRTSFDLTGFSVPMQLVHAEVPVDVTLLDLRDGTDEEAESRLRAYLAAERSRPFTPDQVPQMRIAGAAGRDDTWWFVLTMSHGILEGWSHHSLLMEILDNYRSLRDTGAPAAFEAPPVRYADFVAGEIEALASDEDRDYWQGVVARPVFELPAGWGEDESVPEYECGTRVPLHDLMDDLRELASRTDTSLKSVLLAAHLKVMSQLTAEPVFTSGLVSHGRPEVTGADRVYGMHLNTLPFVHDAGARTWRELIRNTFAGELELWPHRRYPLPAVQRLGDGRRPIEILFNYLDFEQVDTERVDFEDAIYEASGEFGLHVSTLGGVLNILARPHQVSYPNVLRLGGMYRAVLEAMVADVDGDASVTCLPAGEVSVVLADGASAVAPVSRSVLAEFEARAAEAPSAEAVSEPGGRSVDFAGLDARAAVIGRRLAGRGVGAGAVVGVLLDRGVELVASMLGVWKAGAAFVPVDPSYPPGRIAAMLADAGARVAITSQRYADRFAGAGVDVLRVDETVDDGAAQATADGDLRAALPGPIDLDELAYVIFTSGSTGRPKGVQVSHRGLANHVRWAAGELASRGAGGCAVFSSVAFDLQVPNVWAPLVAGQRVVMVGQDVDLAELGAVLASSGPFSFLKLTPGHLEILGRQLSDEALGSLAAVVVVAGEALPAALANRWLGLLGAGGLVNEYGPTEASVGTCIFPIETEQAGPVVPIGRALPGMTMYVLNRDLHLAPVGVVGELYVGGVGVARGYAGQPALTAERFLPDPFAAAAAGTAVGARMYRTGDLVRRLPDGAVEFVGRVDHQVKIRGYRIELGEIEAVLEGTDGVADAVALVSGSAAEGDARLVAFYRPAAPATPGLLDRIRQRCAEHLPEYMIPAEFVAVEAIPLNANGKVDRAALWEAAVPAERAHVAPETELESQLAGIWGQVLNLEQVSTRESFFDLGGDSLRAVALVGALRAAGFGVAVRDVFVHRTVAALAGHLSAKDAAPAAPAFQAVAPFSLLTAADRAALPAGLVDAYPAVQAQVGMAVEIQKEPGKSLYHIVRCFRVHSGRPFSADALRAAVRDVVGRHETLRTSFDLTGYAVPMQLVHAEAPVDVRVTELTGDDVEARLRAYVDAERARPFALDQPAPLLRVAAHRTDERGWWLTVAVSHLVTGGWDLNTLLVELIGCYERRSAGMVPESPEPTAVRYADFVAAELAALKAGEDEAYWRGVVDTYAGFTMPDGWGRTDGPRESLRTRVSYQDLEPKLRALASTLDVSPKSVLHAAHLKVMSQLTDQGRFYTGLVCDARPEVRGAERVHGMYINVLPFAHARGAGTWRELVRSVFDREVELWPHRRYPLPAVQRMAGAGSRPIDVVFDYTEFRRAGAVADESVDFEAIAGEGGTEFALQVTAAGGFLDLVGDSHVFGPAALARVGAMFREVLTAMVADPEGDAVAVRLPAAERDEVEGWSSGGTAEVGGYAPAAFEAQAARRPDAVAITCDGTRVSYRDLNARANRLAHHLRELGVGPEVLVGVCAHRSVEQVVGMLAVHKAGGVYLPLDPSYPAERLAFMLADAAAPVLLTTAELRGQLPAAEAATVLLDAPDAWAGQPATDPEPVTHADSGCYVIYTSGSTGQPKGVLVPHRALVNRSAYAGRRINRLDEGAVLLQKTEIGFDVSPAEVYAALSAGARIVVARPGGHRDPAYLRELIVREGVTAVELVPSMLSALLAEGIGGCRSLRSVAVGGEEIAVDVARAFLAALPGCELHNTYGPAETTVDVTSWLCTADALAGLTRVPLGTPFTNLTVRVLDEHLQPVPVGVRGELCIGGIGLARGYLGAPGTTAQRFVPDPYGAPGSRLYRTGDAAASRPDGTVDFLGRIDSQVKLHGVRIELGEIETALRGCPGVTAAVAAVREQDGRRTLVGYLVTDGGPAPTPGELRERLLAELPEATVPAAYVTIDAVPVDPHGKVDRRQLPAPEARSYARGRYERPNGPVESAMAGVWSWVLDLDRVSVTESFFDLGGDSMTAVTLVGSLRAAGHDVTVRDIFAHRTIRRLVTALAEADTPKEGAFRPVEPYALIDAADRARLPGGVVDAYPATQAQVGMAVEIQKDPERSLYHIVQSIRVDDGRPFDARALQATVDALVARHETLRTSVDLTGYSVPMQLVRASAAVPVAVHPAADHEEHLAAERRTPFDLDSDAALLRVAAHADGTGAWWLTLAVSHLVTGGWDLNALLAELLGEYARRSRGEAPRQDEPPAVRYADHVAGELAALRSPETAAHWRAVVTGRPKLTLPDAFGDRSGAATVCRYTVDVNDLDAALRRLASDTNTSVKAVLHAAHLKVMSQLTSGSAFYTGLVCDARPEVRGAERVHGMYINVLPFPHARAAGTWRDLVRSVFDREVELWPHRRYPLPAVARLADAGSRPIDVVFGYVETRQDGGAAAESAGTDLVEVGGPGATEFGLSVGAGGGTVRLVSDSRTADPAALVRIGAMFREVLTAMVTDPDGDAAAPRLPAGEREEIARFAPGRTVEVGGYVPAAFEAQAARRPDAVAITAEGVSFSYGQLNGRANRLAHHLRELGVGPEVLVGVCAHRSVEQVVGMLAVHKAGGVYLPLDPSYPAERLAFMLADAAAPVLLTTAELRAQLPPVDATVVLLDEPDAWADRPPTDPEPLTGPDNGSVVIYTSGSTGRPKGSLLSHRALVNRTGHVGARVYRLDSDAVVLQKTEIGFDVSPGEVYAALSAGARIVVARPGGHRDPAYLCELMAREGVTTVHFVPSMLPALLAEGLAGCRSLRSVAVGGEEIGVDVARAFLAALPGCELHNTYGPAEATVDVSSWACTADALAGLSRVPLGTPHPNLRLYVLDERLDPVPVGVPGELCIGGTGLARGYLGRPDLTAGRFVPDPYGPPGARLYRTGDAAAWRPDGTVDFLGRLDSQVKLHGVRIELGEIETALRGCPGVADAVAAVREHDGRRTLVGYVLPTPGDAPTPSGLRERLLAALPEAMVPAAYVTLDAIPKDPNGKVDRRQLPAPGTGAYATGDYQAPTGDVEEEIAGIWARVLGVARVGVTDSFFDLGGDSMLAVTLVGTLRAAGHPTSVRDVFAHRTVRRLAAALTDADADEFRPVAPYALIGAADRAKLPAGLVDAYPASRTQLGMLVESAVSGDRAVYHSVLAHQVRDGRPFDAGALRGAVRAVVARHEILRTSFDLVGYSVPMQLVHADAEPDVRVEDGRGVPAERHAALFAEFIAAERARPFDVATAPLLRVTAHVDSDESWWFTFTISHTVTEGWSSARLVTEVLDRYAELADGRTPASAAVPPVRYADFIAAEIAALGSTADREHWRSVWDGRAPFTLPAGWGEPDAPDATVDATVDFADLDEALRALARDTDVSVKAVLHAAHLKVLSQLTGEPGFHAGLVCDARPEVLGADEVHGMYLNTVPFPYDRSARTWRDLVAAVFDREVALWPHRRFPLAEMQREAGHRLLHVLFNYQDFTRATQGGDGSGPVVTGAAGEGATEFDLSCFAQRGRYALSARAGLVSQANLDRIAGMYRAVLEAMLADPDGDCQAVCVPGGERDRLLGVTDPGADEPVTGTMVELFQAQLARDPQAVAVVAGAVELTYAQVDAAANRLAHHLRAAGAGRETVVGVCLDRDADLVPALLGVLKAGAAYLPLDPAQPAERIGYMLADAGARTVVTTSAQAAVLAGFDGRRVLLDAGDLAGHPETDPGIARDPDDLVYVIYTSGSTGRPKGVCVSDANVLRLLDAAQEHYAVDETDVWALFHSYAFDVSVWELWGALLHGSRLVVVPREVARVPQDLLDLLVSQRVTMLAQTPTALRGLVRLAAEDAPGIRELSLRAVVIAGEKLDFADLAPWASRLGLARTALVNMYGITETTVYSTYHRITRADLAPGVGSRIGRPLSGVRMYVLDQYGHPAPIGVPGEVYLAGHGVARGYLNQPDLTARRFLPDPYGPAGSRMYRTGDLASRLPDGSVEFLGRLDDQVKLRGYRIEPGEIEAALTALPGVAEAVVVLRADDPADPRLTAYLVAGGGEPPQVAALRERLGRSLPEYMVPSAFVLLEQLPRNNSGKLDRRALPAPTGATLAGRDFVAPAGPLEERVAAVWADVLGLPAVGVTDGFFDLGGHSITALVLAGTMRAAGLDVTVADIFRHPSVRALGEVLASRDAPVPTDRPVEPFELVAPADLPLLPAGLDDAYPLSRVQLGMLLEMLADNGQNHYHNVVSFLIPDDEPFDLATLRTAVAEVVARHDVLRTSVDTSGYSVPMQLVHRTVDVPVHTRDLRGLAEADRTALMRRLVGEEYAELFDVERAPLLRFTVCLETDRSWRLVLTICHVIIEGWSLHALVMEILDRYHTRRAGAEPDVAAPPGVRFADFVAGELRALDSAADQRYWQDVVGRHPRFLLPAAWAPPAPATREPYTEVVSYGDLEPRLRALASAARVSLKAVLHAAHLKVLSQLTDEPTFYSGLVCNTRPDVVGSERVYAMSLNTLPFPHDRTAGSWRELVQRVHAREADLWPHRRYPAPAIRTPGRGARLTDVYFSYLDFTEVDGGRTAPVERIGASTSEFALAVAAGAGRLELSTDSHAMGRADAARLGGMYRLVLEAMVADPDGDPRAAYLPAGERDDVLVGWNASAAPGCVDLVPDRVAARAAATPDAEAVDGTTYAELDAAANRIGHRLRGVGIGPERVVGVLLDRGVDLVAALLGVWRAGGAYLPIDPGHPAERVAAMLADAGATVVVTSTGHADRLTGVELVLLDRDAERIAALPADPPPGRPDPDHLAYVIFTSGSTGRPNGVQISHGSLANYLGWAAEELIGDRTGGAALFSSVAYDMVVTSIWAPLVTGQRLWLLPPDAGLDELGPRLAAAGPFSFVKLTPGHLDLLTRQLDAEQAAALTPLLVLGGEALTRQVCDRWHALAPGSVLLNEYGPTEATVAVSRYPVTGPLPADVAPIGRPMAGMRTYVLDADLQPVPVGVVGHVHLGGPGLARGYAGRPDLTADRFVPDPFAADGGRLYRTGDLGRWLPDGQLDLLGRVDDQVKIRGHRVEPGEVRAVLVAHPGVRDAVVTVESTGAGGPRLVAYHVGDAPDLAAHCARWLPSHLVPSVFVPVPAIPLNANGKVDRRALPPVDLAAAADHTPPRPGLEKLIADIWAGALEIDRVGRHDRFFALGGHSLLVVPVVTAARQAGVPLTLRAAMLDRTLAELAASLAPTGAAASVEAADPAVRAGVARAVPVLPAVEPLLAAHRVPGASLALLADGEVVEVRAAGHRAAGGGSPVTPATIFQVGSVSKLVTAVGALVLLGRGQLQLDTDVNAYLKGWQLPAERPVSLRQLLSHVAGLTPTGSTGHPRGGPVPSLSDVLHGRGVPTGPVRALDAPDAVAVERNSHFVVVQQLMEDVTATPFADLMAELVFGPAGMTGSSFDQSFPETSGRPVAVGHDERGEPLPGGWQVRTDLAAAGLWTTATDLAQLVREIHLAYRGDPALLSRELAVAQLTTGTGGVFGLGCMVDRIDGPAGVRVEFTHRGRIPGYQALTAGRVPDGSGLVVLTNGDQGHGVVSRLASDIALTEEM</sequence>
<name>A0ABU2WRN6_9ACTN</name>
<dbReference type="Gene3D" id="1.10.1200.10">
    <property type="entry name" value="ACP-like"/>
    <property type="match status" value="6"/>
</dbReference>
<dbReference type="SUPFAM" id="SSF56601">
    <property type="entry name" value="beta-lactamase/transpeptidase-like"/>
    <property type="match status" value="1"/>
</dbReference>
<evidence type="ECO:0000313" key="6">
    <source>
        <dbReference type="EMBL" id="MDT0528041.1"/>
    </source>
</evidence>
<dbReference type="Gene3D" id="3.30.559.10">
    <property type="entry name" value="Chloramphenicol acetyltransferase-like domain"/>
    <property type="match status" value="7"/>
</dbReference>
<dbReference type="Pfam" id="PF13193">
    <property type="entry name" value="AMP-binding_C"/>
    <property type="match status" value="6"/>
</dbReference>
<dbReference type="NCBIfam" id="NF003417">
    <property type="entry name" value="PRK04813.1"/>
    <property type="match status" value="7"/>
</dbReference>
<dbReference type="Gene3D" id="3.30.300.30">
    <property type="match status" value="7"/>
</dbReference>
<dbReference type="CDD" id="cd05930">
    <property type="entry name" value="A_NRPS"/>
    <property type="match status" value="4"/>
</dbReference>
<dbReference type="InterPro" id="IPR029058">
    <property type="entry name" value="AB_hydrolase_fold"/>
</dbReference>
<comment type="cofactor">
    <cofactor evidence="1">
        <name>pantetheine 4'-phosphate</name>
        <dbReference type="ChEBI" id="CHEBI:47942"/>
    </cofactor>
</comment>
<evidence type="ECO:0000256" key="2">
    <source>
        <dbReference type="ARBA" id="ARBA00022450"/>
    </source>
</evidence>
<dbReference type="Pfam" id="PF00144">
    <property type="entry name" value="Beta-lactamase"/>
    <property type="match status" value="1"/>
</dbReference>
<feature type="domain" description="Carrier" evidence="5">
    <location>
        <begin position="4199"/>
        <end position="4273"/>
    </location>
</feature>
<feature type="domain" description="Carrier" evidence="5">
    <location>
        <begin position="2072"/>
        <end position="2146"/>
    </location>
</feature>
<dbReference type="EMBL" id="JAVRFL010000003">
    <property type="protein sequence ID" value="MDT0528041.1"/>
    <property type="molecule type" value="Genomic_DNA"/>
</dbReference>
<dbReference type="CDD" id="cd17646">
    <property type="entry name" value="A_NRPS_AB3403-like"/>
    <property type="match status" value="1"/>
</dbReference>
<feature type="domain" description="Carrier" evidence="5">
    <location>
        <begin position="1015"/>
        <end position="1089"/>
    </location>
</feature>
<dbReference type="PANTHER" id="PTHR45527">
    <property type="entry name" value="NONRIBOSOMAL PEPTIDE SYNTHETASE"/>
    <property type="match status" value="1"/>
</dbReference>
<reference evidence="6" key="1">
    <citation type="submission" date="2023-09" db="EMBL/GenBank/DDBJ databases">
        <title>30 novel species of actinomycetes from the DSMZ collection.</title>
        <authorList>
            <person name="Nouioui I."/>
        </authorList>
    </citation>
    <scope>NUCLEOTIDE SEQUENCE</scope>
    <source>
        <strain evidence="6">DSM 115977</strain>
    </source>
</reference>
<dbReference type="PROSITE" id="PS00455">
    <property type="entry name" value="AMP_BINDING"/>
    <property type="match status" value="6"/>
</dbReference>
<comment type="caution">
    <text evidence="6">The sequence shown here is derived from an EMBL/GenBank/DDBJ whole genome shotgun (WGS) entry which is preliminary data.</text>
</comment>
<dbReference type="InterPro" id="IPR025110">
    <property type="entry name" value="AMP-bd_C"/>
</dbReference>
<keyword evidence="3" id="KW-0597">Phosphoprotein</keyword>
<dbReference type="SUPFAM" id="SSF52777">
    <property type="entry name" value="CoA-dependent acyltransferases"/>
    <property type="match status" value="14"/>
</dbReference>
<dbReference type="Pfam" id="PF00550">
    <property type="entry name" value="PP-binding"/>
    <property type="match status" value="7"/>
</dbReference>
<dbReference type="NCBIfam" id="TIGR01733">
    <property type="entry name" value="AA-adenyl-dom"/>
    <property type="match status" value="7"/>
</dbReference>
<dbReference type="SUPFAM" id="SSF47336">
    <property type="entry name" value="ACP-like"/>
    <property type="match status" value="7"/>
</dbReference>
<evidence type="ECO:0000259" key="5">
    <source>
        <dbReference type="PROSITE" id="PS50075"/>
    </source>
</evidence>
<dbReference type="Proteomes" id="UP001180973">
    <property type="component" value="Unassembled WGS sequence"/>
</dbReference>
<dbReference type="Gene3D" id="2.30.38.10">
    <property type="entry name" value="Luciferase, Domain 3"/>
    <property type="match status" value="5"/>
</dbReference>
<feature type="domain" description="Carrier" evidence="5">
    <location>
        <begin position="7356"/>
        <end position="7430"/>
    </location>
</feature>
<dbReference type="InterPro" id="IPR012338">
    <property type="entry name" value="Beta-lactam/transpept-like"/>
</dbReference>
<feature type="domain" description="Carrier" evidence="5">
    <location>
        <begin position="6314"/>
        <end position="6388"/>
    </location>
</feature>
<evidence type="ECO:0000313" key="7">
    <source>
        <dbReference type="Proteomes" id="UP001180973"/>
    </source>
</evidence>
<dbReference type="InterPro" id="IPR023213">
    <property type="entry name" value="CAT-like_dom_sf"/>
</dbReference>
<keyword evidence="7" id="KW-1185">Reference proteome</keyword>
<dbReference type="PANTHER" id="PTHR45527:SF1">
    <property type="entry name" value="FATTY ACID SYNTHASE"/>
    <property type="match status" value="1"/>
</dbReference>
<organism evidence="6 7">
    <name type="scientific">Micromonospora reichwaldensis</name>
    <dbReference type="NCBI Taxonomy" id="3075516"/>
    <lineage>
        <taxon>Bacteria</taxon>
        <taxon>Bacillati</taxon>
        <taxon>Actinomycetota</taxon>
        <taxon>Actinomycetes</taxon>
        <taxon>Micromonosporales</taxon>
        <taxon>Micromonosporaceae</taxon>
        <taxon>Micromonospora</taxon>
    </lineage>
</organism>
<dbReference type="InterPro" id="IPR001242">
    <property type="entry name" value="Condensation_dom"/>
</dbReference>
<dbReference type="InterPro" id="IPR001466">
    <property type="entry name" value="Beta-lactam-related"/>
</dbReference>
<dbReference type="InterPro" id="IPR000873">
    <property type="entry name" value="AMP-dep_synth/lig_dom"/>
</dbReference>
<dbReference type="Pfam" id="PF00668">
    <property type="entry name" value="Condensation"/>
    <property type="match status" value="7"/>
</dbReference>